<protein>
    <submittedName>
        <fullName evidence="2">Uncharacterized protein</fullName>
    </submittedName>
</protein>
<accession>A0AAV9HWQ3</accession>
<feature type="compositionally biased region" description="Polar residues" evidence="1">
    <location>
        <begin position="36"/>
        <end position="47"/>
    </location>
</feature>
<evidence type="ECO:0000313" key="2">
    <source>
        <dbReference type="EMBL" id="KAK4463521.1"/>
    </source>
</evidence>
<feature type="region of interest" description="Disordered" evidence="1">
    <location>
        <begin position="1"/>
        <end position="83"/>
    </location>
</feature>
<dbReference type="Proteomes" id="UP001321749">
    <property type="component" value="Unassembled WGS sequence"/>
</dbReference>
<reference evidence="2" key="1">
    <citation type="journal article" date="2023" name="Mol. Phylogenet. Evol.">
        <title>Genome-scale phylogeny and comparative genomics of the fungal order Sordariales.</title>
        <authorList>
            <person name="Hensen N."/>
            <person name="Bonometti L."/>
            <person name="Westerberg I."/>
            <person name="Brannstrom I.O."/>
            <person name="Guillou S."/>
            <person name="Cros-Aarteil S."/>
            <person name="Calhoun S."/>
            <person name="Haridas S."/>
            <person name="Kuo A."/>
            <person name="Mondo S."/>
            <person name="Pangilinan J."/>
            <person name="Riley R."/>
            <person name="LaButti K."/>
            <person name="Andreopoulos B."/>
            <person name="Lipzen A."/>
            <person name="Chen C."/>
            <person name="Yan M."/>
            <person name="Daum C."/>
            <person name="Ng V."/>
            <person name="Clum A."/>
            <person name="Steindorff A."/>
            <person name="Ohm R.A."/>
            <person name="Martin F."/>
            <person name="Silar P."/>
            <person name="Natvig D.O."/>
            <person name="Lalanne C."/>
            <person name="Gautier V."/>
            <person name="Ament-Velasquez S.L."/>
            <person name="Kruys A."/>
            <person name="Hutchinson M.I."/>
            <person name="Powell A.J."/>
            <person name="Barry K."/>
            <person name="Miller A.N."/>
            <person name="Grigoriev I.V."/>
            <person name="Debuchy R."/>
            <person name="Gladieux P."/>
            <person name="Hiltunen Thoren M."/>
            <person name="Johannesson H."/>
        </authorList>
    </citation>
    <scope>NUCLEOTIDE SEQUENCE</scope>
    <source>
        <strain evidence="2">PSN324</strain>
    </source>
</reference>
<evidence type="ECO:0000256" key="1">
    <source>
        <dbReference type="SAM" id="MobiDB-lite"/>
    </source>
</evidence>
<sequence>MARWNGFTRLFRGTKAPATSSSTSDRDREPEKTKKTNTSPANSTDTLPTYRAVEFSDRQRSTIPSEDLDTKPLPPLLENHESLPPRFSAHEKRHETASKSSATDDAKSRFKIPASLAQTTRNWRDAQGRFIFLMATPGPPGQLGAMVWFTFSMTNMMKHGLNWGKICRSRPENHVQPSRRHFSSEFITQWAHKTAADEKRHFTGPDFLRTWNFPNSWATDMPGPRVSIFGDSEKELMQIDLRGWLSEAEILQVVGFSGGFGEVNYCQKVYEWDHADSSAYFSIFTPKEEAKEWWTS</sequence>
<evidence type="ECO:0000313" key="3">
    <source>
        <dbReference type="Proteomes" id="UP001321749"/>
    </source>
</evidence>
<feature type="compositionally biased region" description="Basic and acidic residues" evidence="1">
    <location>
        <begin position="24"/>
        <end position="34"/>
    </location>
</feature>
<dbReference type="AlphaFoldDB" id="A0AAV9HWQ3"/>
<gene>
    <name evidence="2" type="ORF">QBC42DRAFT_250435</name>
</gene>
<organism evidence="2 3">
    <name type="scientific">Cladorrhinum samala</name>
    <dbReference type="NCBI Taxonomy" id="585594"/>
    <lineage>
        <taxon>Eukaryota</taxon>
        <taxon>Fungi</taxon>
        <taxon>Dikarya</taxon>
        <taxon>Ascomycota</taxon>
        <taxon>Pezizomycotina</taxon>
        <taxon>Sordariomycetes</taxon>
        <taxon>Sordariomycetidae</taxon>
        <taxon>Sordariales</taxon>
        <taxon>Podosporaceae</taxon>
        <taxon>Cladorrhinum</taxon>
    </lineage>
</organism>
<keyword evidence="3" id="KW-1185">Reference proteome</keyword>
<reference evidence="2" key="2">
    <citation type="submission" date="2023-06" db="EMBL/GenBank/DDBJ databases">
        <authorList>
            <consortium name="Lawrence Berkeley National Laboratory"/>
            <person name="Mondo S.J."/>
            <person name="Hensen N."/>
            <person name="Bonometti L."/>
            <person name="Westerberg I."/>
            <person name="Brannstrom I.O."/>
            <person name="Guillou S."/>
            <person name="Cros-Aarteil S."/>
            <person name="Calhoun S."/>
            <person name="Haridas S."/>
            <person name="Kuo A."/>
            <person name="Pangilinan J."/>
            <person name="Riley R."/>
            <person name="Labutti K."/>
            <person name="Andreopoulos B."/>
            <person name="Lipzen A."/>
            <person name="Chen C."/>
            <person name="Yanf M."/>
            <person name="Daum C."/>
            <person name="Ng V."/>
            <person name="Clum A."/>
            <person name="Steindorff A."/>
            <person name="Ohm R."/>
            <person name="Martin F."/>
            <person name="Silar P."/>
            <person name="Natvig D."/>
            <person name="Lalanne C."/>
            <person name="Gautier V."/>
            <person name="Ament-Velasquez S.L."/>
            <person name="Kruys A."/>
            <person name="Hutchinson M.I."/>
            <person name="Powell A.J."/>
            <person name="Barry K."/>
            <person name="Miller A.N."/>
            <person name="Grigoriev I.V."/>
            <person name="Debuchy R."/>
            <person name="Gladieux P."/>
            <person name="Thoren M.H."/>
            <person name="Johannesson H."/>
        </authorList>
    </citation>
    <scope>NUCLEOTIDE SEQUENCE</scope>
    <source>
        <strain evidence="2">PSN324</strain>
    </source>
</reference>
<name>A0AAV9HWQ3_9PEZI</name>
<comment type="caution">
    <text evidence="2">The sequence shown here is derived from an EMBL/GenBank/DDBJ whole genome shotgun (WGS) entry which is preliminary data.</text>
</comment>
<dbReference type="EMBL" id="MU864958">
    <property type="protein sequence ID" value="KAK4463521.1"/>
    <property type="molecule type" value="Genomic_DNA"/>
</dbReference>
<proteinExistence type="predicted"/>